<dbReference type="RefSeq" id="WP_188856619.1">
    <property type="nucleotide sequence ID" value="NZ_BMOS01000008.1"/>
</dbReference>
<evidence type="ECO:0000313" key="3">
    <source>
        <dbReference type="Proteomes" id="UP000624041"/>
    </source>
</evidence>
<dbReference type="Proteomes" id="UP000624041">
    <property type="component" value="Unassembled WGS sequence"/>
</dbReference>
<proteinExistence type="predicted"/>
<name>A0A917XVF5_9BACI</name>
<keyword evidence="1" id="KW-0812">Transmembrane</keyword>
<gene>
    <name evidence="2" type="ORF">GCM10007971_14320</name>
</gene>
<dbReference type="AlphaFoldDB" id="A0A917XVF5"/>
<keyword evidence="1" id="KW-0472">Membrane</keyword>
<evidence type="ECO:0000313" key="2">
    <source>
        <dbReference type="EMBL" id="GGN55476.1"/>
    </source>
</evidence>
<organism evidence="2 3">
    <name type="scientific">Oceanobacillus indicireducens</name>
    <dbReference type="NCBI Taxonomy" id="1004261"/>
    <lineage>
        <taxon>Bacteria</taxon>
        <taxon>Bacillati</taxon>
        <taxon>Bacillota</taxon>
        <taxon>Bacilli</taxon>
        <taxon>Bacillales</taxon>
        <taxon>Bacillaceae</taxon>
        <taxon>Oceanobacillus</taxon>
    </lineage>
</organism>
<feature type="transmembrane region" description="Helical" evidence="1">
    <location>
        <begin position="220"/>
        <end position="241"/>
    </location>
</feature>
<reference evidence="2" key="1">
    <citation type="journal article" date="2014" name="Int. J. Syst. Evol. Microbiol.">
        <title>Complete genome sequence of Corynebacterium casei LMG S-19264T (=DSM 44701T), isolated from a smear-ripened cheese.</title>
        <authorList>
            <consortium name="US DOE Joint Genome Institute (JGI-PGF)"/>
            <person name="Walter F."/>
            <person name="Albersmeier A."/>
            <person name="Kalinowski J."/>
            <person name="Ruckert C."/>
        </authorList>
    </citation>
    <scope>NUCLEOTIDE SEQUENCE</scope>
    <source>
        <strain evidence="2">JCM 17251</strain>
    </source>
</reference>
<evidence type="ECO:0000256" key="1">
    <source>
        <dbReference type="SAM" id="Phobius"/>
    </source>
</evidence>
<feature type="transmembrane region" description="Helical" evidence="1">
    <location>
        <begin position="18"/>
        <end position="38"/>
    </location>
</feature>
<reference evidence="2" key="2">
    <citation type="submission" date="2020-09" db="EMBL/GenBank/DDBJ databases">
        <authorList>
            <person name="Sun Q."/>
            <person name="Ohkuma M."/>
        </authorList>
    </citation>
    <scope>NUCLEOTIDE SEQUENCE</scope>
    <source>
        <strain evidence="2">JCM 17251</strain>
    </source>
</reference>
<dbReference type="EMBL" id="BMOS01000008">
    <property type="protein sequence ID" value="GGN55476.1"/>
    <property type="molecule type" value="Genomic_DNA"/>
</dbReference>
<keyword evidence="3" id="KW-1185">Reference proteome</keyword>
<keyword evidence="1" id="KW-1133">Transmembrane helix</keyword>
<protein>
    <submittedName>
        <fullName evidence="2">Uncharacterized protein</fullName>
    </submittedName>
</protein>
<accession>A0A917XVF5</accession>
<sequence>MNNYLKLVNFELGRFIKIYFILAGITIASQLIATVLVANNYMKLFNEEIYTNGMTTEQFVETHGEFSLLHVQYSQLFDFPIIFAAATLIIYSFFIWYRDWLGKNTFIYRLLMLPTARINIYLAKASAIFLMVLGLVALQVILLNVESNILKWMVPANLRVDLGIMEFIGNAVGGFSVGLIIPTSFIEFLIHYGVGFMVVFILFTAILFERSYRFKGIAYGIGYAIIAFVVFFAPFVVEMILGKSYLYPIELFILEVLLWVVVTGVSIWVSNYLLNKKVTV</sequence>
<feature type="transmembrane region" description="Helical" evidence="1">
    <location>
        <begin position="188"/>
        <end position="208"/>
    </location>
</feature>
<feature type="transmembrane region" description="Helical" evidence="1">
    <location>
        <begin position="79"/>
        <end position="97"/>
    </location>
</feature>
<comment type="caution">
    <text evidence="2">The sequence shown here is derived from an EMBL/GenBank/DDBJ whole genome shotgun (WGS) entry which is preliminary data.</text>
</comment>
<feature type="transmembrane region" description="Helical" evidence="1">
    <location>
        <begin position="118"/>
        <end position="142"/>
    </location>
</feature>
<feature type="transmembrane region" description="Helical" evidence="1">
    <location>
        <begin position="253"/>
        <end position="274"/>
    </location>
</feature>